<reference evidence="2" key="1">
    <citation type="journal article" date="2023" name="Science">
        <title>Genome structures resolve the early diversification of teleost fishes.</title>
        <authorList>
            <person name="Parey E."/>
            <person name="Louis A."/>
            <person name="Montfort J."/>
            <person name="Bouchez O."/>
            <person name="Roques C."/>
            <person name="Iampietro C."/>
            <person name="Lluch J."/>
            <person name="Castinel A."/>
            <person name="Donnadieu C."/>
            <person name="Desvignes T."/>
            <person name="Floi Bucao C."/>
            <person name="Jouanno E."/>
            <person name="Wen M."/>
            <person name="Mejri S."/>
            <person name="Dirks R."/>
            <person name="Jansen H."/>
            <person name="Henkel C."/>
            <person name="Chen W.J."/>
            <person name="Zahm M."/>
            <person name="Cabau C."/>
            <person name="Klopp C."/>
            <person name="Thompson A.W."/>
            <person name="Robinson-Rechavi M."/>
            <person name="Braasch I."/>
            <person name="Lecointre G."/>
            <person name="Bobe J."/>
            <person name="Postlethwait J.H."/>
            <person name="Berthelot C."/>
            <person name="Roest Crollius H."/>
            <person name="Guiguen Y."/>
        </authorList>
    </citation>
    <scope>NUCLEOTIDE SEQUENCE</scope>
    <source>
        <strain evidence="2">NC1722</strain>
    </source>
</reference>
<organism evidence="2 3">
    <name type="scientific">Aldrovandia affinis</name>
    <dbReference type="NCBI Taxonomy" id="143900"/>
    <lineage>
        <taxon>Eukaryota</taxon>
        <taxon>Metazoa</taxon>
        <taxon>Chordata</taxon>
        <taxon>Craniata</taxon>
        <taxon>Vertebrata</taxon>
        <taxon>Euteleostomi</taxon>
        <taxon>Actinopterygii</taxon>
        <taxon>Neopterygii</taxon>
        <taxon>Teleostei</taxon>
        <taxon>Notacanthiformes</taxon>
        <taxon>Halosauridae</taxon>
        <taxon>Aldrovandia</taxon>
    </lineage>
</organism>
<sequence length="101" mass="11173">MGLHPPRRVTNELGKRRHIAHTVPESHFQRPGTAGSSLTRTERVTSPRTGRTLNLELRPATTTKSRSGNRASWRHVARRQVQAGVGGSACETLLWLAAGQW</sequence>
<evidence type="ECO:0000313" key="3">
    <source>
        <dbReference type="Proteomes" id="UP001221898"/>
    </source>
</evidence>
<evidence type="ECO:0000313" key="2">
    <source>
        <dbReference type="EMBL" id="KAJ8407911.1"/>
    </source>
</evidence>
<dbReference type="EMBL" id="JAINUG010000037">
    <property type="protein sequence ID" value="KAJ8407911.1"/>
    <property type="molecule type" value="Genomic_DNA"/>
</dbReference>
<accession>A0AAD7SSL0</accession>
<evidence type="ECO:0000256" key="1">
    <source>
        <dbReference type="SAM" id="MobiDB-lite"/>
    </source>
</evidence>
<comment type="caution">
    <text evidence="2">The sequence shown here is derived from an EMBL/GenBank/DDBJ whole genome shotgun (WGS) entry which is preliminary data.</text>
</comment>
<name>A0AAD7SSL0_9TELE</name>
<feature type="region of interest" description="Disordered" evidence="1">
    <location>
        <begin position="26"/>
        <end position="46"/>
    </location>
</feature>
<protein>
    <submittedName>
        <fullName evidence="2">Uncharacterized protein</fullName>
    </submittedName>
</protein>
<proteinExistence type="predicted"/>
<dbReference type="AlphaFoldDB" id="A0AAD7SSL0"/>
<dbReference type="Proteomes" id="UP001221898">
    <property type="component" value="Unassembled WGS sequence"/>
</dbReference>
<gene>
    <name evidence="2" type="ORF">AAFF_G00269550</name>
</gene>
<keyword evidence="3" id="KW-1185">Reference proteome</keyword>